<dbReference type="SUPFAM" id="SSF51905">
    <property type="entry name" value="FAD/NAD(P)-binding domain"/>
    <property type="match status" value="1"/>
</dbReference>
<dbReference type="Pfam" id="PF17806">
    <property type="entry name" value="SO_alpha_A3"/>
    <property type="match status" value="1"/>
</dbReference>
<dbReference type="Pfam" id="PF01571">
    <property type="entry name" value="GCV_T"/>
    <property type="match status" value="1"/>
</dbReference>
<dbReference type="Pfam" id="PF13510">
    <property type="entry name" value="Fer2_4"/>
    <property type="match status" value="1"/>
</dbReference>
<dbReference type="NCBIfam" id="TIGR01372">
    <property type="entry name" value="soxA"/>
    <property type="match status" value="1"/>
</dbReference>
<feature type="domain" description="GCVT N-terminal" evidence="3">
    <location>
        <begin position="626"/>
        <end position="895"/>
    </location>
</feature>
<dbReference type="STRING" id="871651.SAMN05421688_0178"/>
<name>A0A1I0V0Z2_9RHOB</name>
<dbReference type="Pfam" id="PF12831">
    <property type="entry name" value="FAD_oxidored"/>
    <property type="match status" value="1"/>
</dbReference>
<dbReference type="Gene3D" id="3.10.20.440">
    <property type="entry name" value="2Fe-2S iron-sulphur cluster binding domain, sarcosine oxidase, alpha subunit, N-terminal domain"/>
    <property type="match status" value="1"/>
</dbReference>
<reference evidence="6 7" key="1">
    <citation type="submission" date="2016-10" db="EMBL/GenBank/DDBJ databases">
        <authorList>
            <person name="de Groot N.N."/>
        </authorList>
    </citation>
    <scope>NUCLEOTIDE SEQUENCE [LARGE SCALE GENOMIC DNA]</scope>
    <source>
        <strain evidence="6 7">DSM 29316</strain>
    </source>
</reference>
<dbReference type="PRINTS" id="PR00469">
    <property type="entry name" value="PNDRDTASEII"/>
</dbReference>
<comment type="similarity">
    <text evidence="1">Belongs to the GcvT family.</text>
</comment>
<dbReference type="PANTHER" id="PTHR43757:SF2">
    <property type="entry name" value="AMINOMETHYLTRANSFERASE, MITOCHONDRIAL"/>
    <property type="match status" value="1"/>
</dbReference>
<protein>
    <submittedName>
        <fullName evidence="6">Sarcosine oxidase subunit alpha</fullName>
    </submittedName>
</protein>
<dbReference type="OrthoDB" id="5287468at2"/>
<dbReference type="GO" id="GO:0008115">
    <property type="term" value="F:sarcosine oxidase activity"/>
    <property type="evidence" value="ECO:0007669"/>
    <property type="project" value="InterPro"/>
</dbReference>
<dbReference type="PANTHER" id="PTHR43757">
    <property type="entry name" value="AMINOMETHYLTRANSFERASE"/>
    <property type="match status" value="1"/>
</dbReference>
<evidence type="ECO:0000259" key="4">
    <source>
        <dbReference type="Pfam" id="PF08669"/>
    </source>
</evidence>
<dbReference type="InterPro" id="IPR027266">
    <property type="entry name" value="TrmE/GcvT-like"/>
</dbReference>
<evidence type="ECO:0000256" key="2">
    <source>
        <dbReference type="ARBA" id="ARBA00023002"/>
    </source>
</evidence>
<dbReference type="InterPro" id="IPR013977">
    <property type="entry name" value="GcvT_C"/>
</dbReference>
<dbReference type="PRINTS" id="PR00368">
    <property type="entry name" value="FADPNR"/>
</dbReference>
<dbReference type="InterPro" id="IPR029043">
    <property type="entry name" value="GcvT/YgfZ_C"/>
</dbReference>
<dbReference type="EMBL" id="FOJU01000001">
    <property type="protein sequence ID" value="SFA69985.1"/>
    <property type="molecule type" value="Genomic_DNA"/>
</dbReference>
<feature type="domain" description="SoxA A3" evidence="5">
    <location>
        <begin position="527"/>
        <end position="610"/>
    </location>
</feature>
<keyword evidence="7" id="KW-1185">Reference proteome</keyword>
<dbReference type="PIRSF" id="PIRSF037980">
    <property type="entry name" value="SoxA"/>
    <property type="match status" value="1"/>
</dbReference>
<evidence type="ECO:0000313" key="6">
    <source>
        <dbReference type="EMBL" id="SFA69985.1"/>
    </source>
</evidence>
<dbReference type="Gene3D" id="3.50.50.60">
    <property type="entry name" value="FAD/NAD(P)-binding domain"/>
    <property type="match status" value="2"/>
</dbReference>
<keyword evidence="2" id="KW-0560">Oxidoreductase</keyword>
<dbReference type="RefSeq" id="WP_092059690.1">
    <property type="nucleotide sequence ID" value="NZ_FOJU01000001.1"/>
</dbReference>
<dbReference type="AlphaFoldDB" id="A0A1I0V0Z2"/>
<organism evidence="6 7">
    <name type="scientific">Poseidonocella pacifica</name>
    <dbReference type="NCBI Taxonomy" id="871651"/>
    <lineage>
        <taxon>Bacteria</taxon>
        <taxon>Pseudomonadati</taxon>
        <taxon>Pseudomonadota</taxon>
        <taxon>Alphaproteobacteria</taxon>
        <taxon>Rhodobacterales</taxon>
        <taxon>Roseobacteraceae</taxon>
        <taxon>Poseidonocella</taxon>
    </lineage>
</organism>
<dbReference type="InterPro" id="IPR028896">
    <property type="entry name" value="GcvT/YgfZ/DmdA"/>
</dbReference>
<dbReference type="SUPFAM" id="SSF101790">
    <property type="entry name" value="Aminomethyltransferase beta-barrel domain"/>
    <property type="match status" value="1"/>
</dbReference>
<dbReference type="InterPro" id="IPR042204">
    <property type="entry name" value="2Fe-2S-bd_N"/>
</dbReference>
<feature type="domain" description="Aminomethyltransferase C-terminal" evidence="4">
    <location>
        <begin position="916"/>
        <end position="1000"/>
    </location>
</feature>
<accession>A0A1I0V0Z2</accession>
<sequence>MSTRLKSGGRRIDRSRPVTFSFDGARLRGYRGDTLASALLANDRMLVGRSFKYHRPRGIVASGSEEPNALVGLEEGDLFEPNQRATTTELYDGLTARSQNRWPSLSMDFGAVTSRLSRVLPAGFYYKTFLRPRSFWKHVYEPLIRRSAGLGYAPNPEARDPDRYEHFYLHVDVLIVGGGIAGIQSALAAGRAGARVLLIEQSAHWGGRSPADHSGGKQSVNNIPVDKYVDECLAELGTMPHVQCRTRTMGAGVYDHGYVLAYERVGDHLPGEGALRHRLWKIRTGRIITATGAIERPIAFPGNDLPGVMLASAARDYLIDFGVSMGKHPLVLANNDSAYETAFLLQDQGVDVAAIVDARTGDAGGVAQEAVERGLRVIRGGGVSSVKGRRRVEGVTICDQRGAGTALEEISCDAIAMSGGWSPAVHLWSHSGGKLTWDARQFCFRPDVDNSARGADGAPYVIAAGAASGEMTLAAAVKDGHAAGLRAAAELGYNGAAQSEPVATRVEEAAIEPVWIMPSQAPVTLREKAFLDFQNDVKVSDVELAAREGFESVEHAKRYTTLGMATDQGKLSNINGIAILSDALGRPIPQTGTTTFRPPYTPISFGSIAGSQTGPRFLPIRRTPIQDWHEEQGAYFEPVGHWRRPYCYPRGDESHSDAVAREILQTRNHVGLLDASTLGKIVVKGPDAGRLLDMLYTGRMSTLKPGRCRYGLMCSENGFLMDDGVVARLDEETFLCHTTTGGADHIHAHMEDWLQTEWWDWKVYTANLTEQFAQIAVVGPKSREVLERLGGMNLGRDALPFMGWCEGMLAGISARIFRISFSGELSYEIAVAADQGIELWEKFLAAGQDFGISPYGTEALHVMRAEKGFIMIGDETDGTVIPQDLGLDWAIAKGKDDYIGKRAQMRSHMIDPDRWKLVGLETVDGSVLPEGAYAVASGKTSIGQRATQGRVTSSYHSPTLGRGIAMGLVLRGPERMGDELEFPGTDGQVYKARLVSPVFYNPEGTKQDA</sequence>
<evidence type="ECO:0000313" key="7">
    <source>
        <dbReference type="Proteomes" id="UP000198796"/>
    </source>
</evidence>
<dbReference type="SUPFAM" id="SSF103025">
    <property type="entry name" value="Folate-binding domain"/>
    <property type="match status" value="1"/>
</dbReference>
<gene>
    <name evidence="6" type="ORF">SAMN05421688_0178</name>
</gene>
<evidence type="ECO:0000259" key="3">
    <source>
        <dbReference type="Pfam" id="PF01571"/>
    </source>
</evidence>
<evidence type="ECO:0000256" key="1">
    <source>
        <dbReference type="ARBA" id="ARBA00008609"/>
    </source>
</evidence>
<dbReference type="InterPro" id="IPR041117">
    <property type="entry name" value="SoxA_A3"/>
</dbReference>
<dbReference type="Proteomes" id="UP000198796">
    <property type="component" value="Unassembled WGS sequence"/>
</dbReference>
<proteinExistence type="inferred from homology"/>
<dbReference type="GO" id="GO:0046653">
    <property type="term" value="P:tetrahydrofolate metabolic process"/>
    <property type="evidence" value="ECO:0007669"/>
    <property type="project" value="InterPro"/>
</dbReference>
<evidence type="ECO:0000259" key="5">
    <source>
        <dbReference type="Pfam" id="PF17806"/>
    </source>
</evidence>
<dbReference type="InterPro" id="IPR006222">
    <property type="entry name" value="GCVT_N"/>
</dbReference>
<dbReference type="InterPro" id="IPR036188">
    <property type="entry name" value="FAD/NAD-bd_sf"/>
</dbReference>
<dbReference type="InterPro" id="IPR006277">
    <property type="entry name" value="Sarcosine_oxidase_asu"/>
</dbReference>
<dbReference type="Gene3D" id="3.30.1360.120">
    <property type="entry name" value="Probable tRNA modification gtpase trme, domain 1"/>
    <property type="match status" value="1"/>
</dbReference>
<dbReference type="Pfam" id="PF08669">
    <property type="entry name" value="GCV_T_C"/>
    <property type="match status" value="1"/>
</dbReference>